<dbReference type="PRINTS" id="PR00413">
    <property type="entry name" value="HADHALOGNASE"/>
</dbReference>
<dbReference type="PANTHER" id="PTHR46470">
    <property type="entry name" value="N-ACYLNEURAMINATE-9-PHOSPHATASE"/>
    <property type="match status" value="1"/>
</dbReference>
<evidence type="ECO:0000256" key="4">
    <source>
        <dbReference type="ARBA" id="ARBA00022842"/>
    </source>
</evidence>
<comment type="caution">
    <text evidence="5">The sequence shown here is derived from an EMBL/GenBank/DDBJ whole genome shotgun (WGS) entry which is preliminary data.</text>
</comment>
<accession>A0ABS7KBS2</accession>
<keyword evidence="3 5" id="KW-0378">Hydrolase</keyword>
<dbReference type="Pfam" id="PF00702">
    <property type="entry name" value="Hydrolase"/>
    <property type="match status" value="1"/>
</dbReference>
<dbReference type="Proteomes" id="UP000769780">
    <property type="component" value="Unassembled WGS sequence"/>
</dbReference>
<dbReference type="SFLD" id="SFLDG01129">
    <property type="entry name" value="C1.5:_HAD__Beta-PGM__Phosphata"/>
    <property type="match status" value="1"/>
</dbReference>
<protein>
    <submittedName>
        <fullName evidence="5">HAD family hydrolase</fullName>
    </submittedName>
</protein>
<dbReference type="NCBIfam" id="TIGR01509">
    <property type="entry name" value="HAD-SF-IA-v3"/>
    <property type="match status" value="1"/>
</dbReference>
<name>A0ABS7KBS2_9BACI</name>
<gene>
    <name evidence="5" type="ORF">H0185_22265</name>
</gene>
<dbReference type="InterPro" id="IPR023214">
    <property type="entry name" value="HAD_sf"/>
</dbReference>
<evidence type="ECO:0000313" key="6">
    <source>
        <dbReference type="Proteomes" id="UP000769780"/>
    </source>
</evidence>
<dbReference type="EMBL" id="JACWFH010000036">
    <property type="protein sequence ID" value="MBY0099496.1"/>
    <property type="molecule type" value="Genomic_DNA"/>
</dbReference>
<dbReference type="InterPro" id="IPR051400">
    <property type="entry name" value="HAD-like_hydrolase"/>
</dbReference>
<dbReference type="PANTHER" id="PTHR46470:SF2">
    <property type="entry name" value="GLYCERALDEHYDE 3-PHOSPHATE PHOSPHATASE"/>
    <property type="match status" value="1"/>
</dbReference>
<proteinExistence type="predicted"/>
<comment type="cofactor">
    <cofactor evidence="1">
        <name>Mg(2+)</name>
        <dbReference type="ChEBI" id="CHEBI:18420"/>
    </cofactor>
</comment>
<dbReference type="RefSeq" id="WP_221875705.1">
    <property type="nucleotide sequence ID" value="NZ_JACWFH010000036.1"/>
</dbReference>
<evidence type="ECO:0000256" key="2">
    <source>
        <dbReference type="ARBA" id="ARBA00022723"/>
    </source>
</evidence>
<dbReference type="SUPFAM" id="SSF56784">
    <property type="entry name" value="HAD-like"/>
    <property type="match status" value="1"/>
</dbReference>
<dbReference type="NCBIfam" id="TIGR01549">
    <property type="entry name" value="HAD-SF-IA-v1"/>
    <property type="match status" value="1"/>
</dbReference>
<evidence type="ECO:0000313" key="5">
    <source>
        <dbReference type="EMBL" id="MBY0099496.1"/>
    </source>
</evidence>
<keyword evidence="2" id="KW-0479">Metal-binding</keyword>
<dbReference type="GO" id="GO:0016787">
    <property type="term" value="F:hydrolase activity"/>
    <property type="evidence" value="ECO:0007669"/>
    <property type="project" value="UniProtKB-KW"/>
</dbReference>
<keyword evidence="4" id="KW-0460">Magnesium</keyword>
<dbReference type="InterPro" id="IPR006439">
    <property type="entry name" value="HAD-SF_hydro_IA"/>
</dbReference>
<evidence type="ECO:0000256" key="3">
    <source>
        <dbReference type="ARBA" id="ARBA00022801"/>
    </source>
</evidence>
<organism evidence="5 6">
    <name type="scientific">Mesobacillus maritimus</name>
    <dbReference type="NCBI Taxonomy" id="1643336"/>
    <lineage>
        <taxon>Bacteria</taxon>
        <taxon>Bacillati</taxon>
        <taxon>Bacillota</taxon>
        <taxon>Bacilli</taxon>
        <taxon>Bacillales</taxon>
        <taxon>Bacillaceae</taxon>
        <taxon>Mesobacillus</taxon>
    </lineage>
</organism>
<dbReference type="Gene3D" id="1.10.150.240">
    <property type="entry name" value="Putative phosphatase, domain 2"/>
    <property type="match status" value="1"/>
</dbReference>
<sequence>MDTILFDVDDTLYDQLQPFKNAFEKSLNHLRNAPIEELYVSSRKHSDTLFNKSEAGTVTLLELHTYRIMTACKEFGIEISYNEAIEFQKTYEEHQKKITLFPEIESLLELLYKKDKQLGILTNGPYQHQLMKIKQLGLTKWIPKDNIFISSAIGSAKPDPLAFEVVEKKLNLNKVKTVFIGDSFENDVIGAKQVGWNSIWMNHRKKTRPGNTIHPDKIISTPKQLLDLIDSYL</sequence>
<dbReference type="InterPro" id="IPR036412">
    <property type="entry name" value="HAD-like_sf"/>
</dbReference>
<evidence type="ECO:0000256" key="1">
    <source>
        <dbReference type="ARBA" id="ARBA00001946"/>
    </source>
</evidence>
<keyword evidence="6" id="KW-1185">Reference proteome</keyword>
<dbReference type="SFLD" id="SFLDS00003">
    <property type="entry name" value="Haloacid_Dehalogenase"/>
    <property type="match status" value="1"/>
</dbReference>
<reference evidence="5 6" key="1">
    <citation type="submission" date="2020-07" db="EMBL/GenBank/DDBJ databases">
        <title>Fungal Genomes of the International Space Station.</title>
        <authorList>
            <person name="Seuylemezian A."/>
            <person name="Singh N.K."/>
            <person name="Wood J."/>
            <person name="Venkateswaran K."/>
        </authorList>
    </citation>
    <scope>NUCLEOTIDE SEQUENCE [LARGE SCALE GENOMIC DNA]</scope>
    <source>
        <strain evidence="5 6">PL-B2</strain>
    </source>
</reference>
<dbReference type="Gene3D" id="3.40.50.1000">
    <property type="entry name" value="HAD superfamily/HAD-like"/>
    <property type="match status" value="1"/>
</dbReference>
<dbReference type="InterPro" id="IPR023198">
    <property type="entry name" value="PGP-like_dom2"/>
</dbReference>